<proteinExistence type="predicted"/>
<evidence type="ECO:0000313" key="2">
    <source>
        <dbReference type="Proteomes" id="UP000679950"/>
    </source>
</evidence>
<name>A0ABQ4KNZ6_9BACI</name>
<dbReference type="InterPro" id="IPR019667">
    <property type="entry name" value="Uncharacterised_YbaK"/>
</dbReference>
<organism evidence="1 2">
    <name type="scientific">Lederbergia ruris</name>
    <dbReference type="NCBI Taxonomy" id="217495"/>
    <lineage>
        <taxon>Bacteria</taxon>
        <taxon>Bacillati</taxon>
        <taxon>Bacillota</taxon>
        <taxon>Bacilli</taxon>
        <taxon>Bacillales</taxon>
        <taxon>Bacillaceae</taxon>
        <taxon>Lederbergia</taxon>
    </lineage>
</organism>
<dbReference type="Proteomes" id="UP000679950">
    <property type="component" value="Unassembled WGS sequence"/>
</dbReference>
<keyword evidence="2" id="KW-1185">Reference proteome</keyword>
<dbReference type="RefSeq" id="WP_158323533.1">
    <property type="nucleotide sequence ID" value="NZ_BORB01000034.1"/>
</dbReference>
<protein>
    <recommendedName>
        <fullName evidence="3">KINB signaling pathway activation protein</fullName>
    </recommendedName>
</protein>
<comment type="caution">
    <text evidence="1">The sequence shown here is derived from an EMBL/GenBank/DDBJ whole genome shotgun (WGS) entry which is preliminary data.</text>
</comment>
<accession>A0ABQ4KNZ6</accession>
<dbReference type="Pfam" id="PF10730">
    <property type="entry name" value="DUF2521"/>
    <property type="match status" value="1"/>
</dbReference>
<sequence length="145" mass="17606">MNNIASFSEKRREKQLTYERKLLRNLSIDELRKSVLHHMRTIGVGIFGENSLEEACFDIAIEAYLNGGEYSRFVLYGETLEMIRERCYEDRAHYMNTLYNFWLYWDYGQKLIEEKSTYEACEQFVNNWWSRGFQNGEQRYKLRLH</sequence>
<evidence type="ECO:0000313" key="1">
    <source>
        <dbReference type="EMBL" id="GIN59027.1"/>
    </source>
</evidence>
<gene>
    <name evidence="1" type="ORF">J8TS2_33460</name>
</gene>
<dbReference type="EMBL" id="BORB01000034">
    <property type="protein sequence ID" value="GIN59027.1"/>
    <property type="molecule type" value="Genomic_DNA"/>
</dbReference>
<evidence type="ECO:0008006" key="3">
    <source>
        <dbReference type="Google" id="ProtNLM"/>
    </source>
</evidence>
<reference evidence="1 2" key="1">
    <citation type="submission" date="2021-03" db="EMBL/GenBank/DDBJ databases">
        <title>Antimicrobial resistance genes in bacteria isolated from Japanese honey, and their potential for conferring macrolide and lincosamide resistance in the American foulbrood pathogen Paenibacillus larvae.</title>
        <authorList>
            <person name="Okamoto M."/>
            <person name="Kumagai M."/>
            <person name="Kanamori H."/>
            <person name="Takamatsu D."/>
        </authorList>
    </citation>
    <scope>NUCLEOTIDE SEQUENCE [LARGE SCALE GENOMIC DNA]</scope>
    <source>
        <strain evidence="1 2">J8TS2</strain>
    </source>
</reference>